<keyword evidence="8" id="KW-1185">Reference proteome</keyword>
<dbReference type="PANTHER" id="PTHR24421">
    <property type="entry name" value="NITRATE/NITRITE SENSOR PROTEIN NARX-RELATED"/>
    <property type="match status" value="1"/>
</dbReference>
<name>A0ABW1X2L3_9ACTN</name>
<keyword evidence="4 7" id="KW-0418">Kinase</keyword>
<proteinExistence type="predicted"/>
<comment type="catalytic activity">
    <reaction evidence="1">
        <text>ATP + protein L-histidine = ADP + protein N-phospho-L-histidine.</text>
        <dbReference type="EC" id="2.7.13.3"/>
    </reaction>
</comment>
<dbReference type="PANTHER" id="PTHR24421:SF10">
    <property type="entry name" value="NITRATE_NITRITE SENSOR PROTEIN NARQ"/>
    <property type="match status" value="1"/>
</dbReference>
<evidence type="ECO:0000256" key="5">
    <source>
        <dbReference type="ARBA" id="ARBA00023012"/>
    </source>
</evidence>
<dbReference type="GO" id="GO:0016301">
    <property type="term" value="F:kinase activity"/>
    <property type="evidence" value="ECO:0007669"/>
    <property type="project" value="UniProtKB-KW"/>
</dbReference>
<organism evidence="7 8">
    <name type="scientific">Luteococcus sanguinis</name>
    <dbReference type="NCBI Taxonomy" id="174038"/>
    <lineage>
        <taxon>Bacteria</taxon>
        <taxon>Bacillati</taxon>
        <taxon>Actinomycetota</taxon>
        <taxon>Actinomycetes</taxon>
        <taxon>Propionibacteriales</taxon>
        <taxon>Propionibacteriaceae</taxon>
        <taxon>Luteococcus</taxon>
    </lineage>
</organism>
<dbReference type="InterPro" id="IPR005467">
    <property type="entry name" value="His_kinase_dom"/>
</dbReference>
<dbReference type="SUPFAM" id="SSF55874">
    <property type="entry name" value="ATPase domain of HSP90 chaperone/DNA topoisomerase II/histidine kinase"/>
    <property type="match status" value="1"/>
</dbReference>
<evidence type="ECO:0000256" key="2">
    <source>
        <dbReference type="ARBA" id="ARBA00012438"/>
    </source>
</evidence>
<protein>
    <recommendedName>
        <fullName evidence="2">histidine kinase</fullName>
        <ecNumber evidence="2">2.7.13.3</ecNumber>
    </recommendedName>
</protein>
<sequence>MTNVRKHAGARHAVVELHRTGGGVRFLVTDDGRGFVPGASTVSSDGGYGLHTMRERTEMVGGELSVESEPGRGTRVVIDLPSKPQKIGVDA</sequence>
<evidence type="ECO:0000313" key="8">
    <source>
        <dbReference type="Proteomes" id="UP001596266"/>
    </source>
</evidence>
<evidence type="ECO:0000256" key="4">
    <source>
        <dbReference type="ARBA" id="ARBA00022777"/>
    </source>
</evidence>
<comment type="caution">
    <text evidence="7">The sequence shown here is derived from an EMBL/GenBank/DDBJ whole genome shotgun (WGS) entry which is preliminary data.</text>
</comment>
<dbReference type="InterPro" id="IPR050482">
    <property type="entry name" value="Sensor_HK_TwoCompSys"/>
</dbReference>
<reference evidence="8" key="1">
    <citation type="journal article" date="2019" name="Int. J. Syst. Evol. Microbiol.">
        <title>The Global Catalogue of Microorganisms (GCM) 10K type strain sequencing project: providing services to taxonomists for standard genome sequencing and annotation.</title>
        <authorList>
            <consortium name="The Broad Institute Genomics Platform"/>
            <consortium name="The Broad Institute Genome Sequencing Center for Infectious Disease"/>
            <person name="Wu L."/>
            <person name="Ma J."/>
        </authorList>
    </citation>
    <scope>NUCLEOTIDE SEQUENCE [LARGE SCALE GENOMIC DNA]</scope>
    <source>
        <strain evidence="8">CGMCC 1.15277</strain>
    </source>
</reference>
<dbReference type="Gene3D" id="3.30.565.10">
    <property type="entry name" value="Histidine kinase-like ATPase, C-terminal domain"/>
    <property type="match status" value="1"/>
</dbReference>
<evidence type="ECO:0000259" key="6">
    <source>
        <dbReference type="PROSITE" id="PS50109"/>
    </source>
</evidence>
<evidence type="ECO:0000313" key="7">
    <source>
        <dbReference type="EMBL" id="MFC6396729.1"/>
    </source>
</evidence>
<dbReference type="CDD" id="cd16917">
    <property type="entry name" value="HATPase_UhpB-NarQ-NarX-like"/>
    <property type="match status" value="1"/>
</dbReference>
<dbReference type="PROSITE" id="PS50109">
    <property type="entry name" value="HIS_KIN"/>
    <property type="match status" value="1"/>
</dbReference>
<keyword evidence="3" id="KW-0808">Transferase</keyword>
<dbReference type="Pfam" id="PF02518">
    <property type="entry name" value="HATPase_c"/>
    <property type="match status" value="1"/>
</dbReference>
<dbReference type="Proteomes" id="UP001596266">
    <property type="component" value="Unassembled WGS sequence"/>
</dbReference>
<dbReference type="EC" id="2.7.13.3" evidence="2"/>
<dbReference type="InterPro" id="IPR003594">
    <property type="entry name" value="HATPase_dom"/>
</dbReference>
<dbReference type="EMBL" id="JBHSUA010000015">
    <property type="protein sequence ID" value="MFC6396729.1"/>
    <property type="molecule type" value="Genomic_DNA"/>
</dbReference>
<dbReference type="RefSeq" id="WP_343884389.1">
    <property type="nucleotide sequence ID" value="NZ_BAAAKI010000001.1"/>
</dbReference>
<accession>A0ABW1X2L3</accession>
<feature type="domain" description="Histidine kinase" evidence="6">
    <location>
        <begin position="1"/>
        <end position="84"/>
    </location>
</feature>
<keyword evidence="5" id="KW-0902">Two-component regulatory system</keyword>
<evidence type="ECO:0000256" key="1">
    <source>
        <dbReference type="ARBA" id="ARBA00000085"/>
    </source>
</evidence>
<evidence type="ECO:0000256" key="3">
    <source>
        <dbReference type="ARBA" id="ARBA00022679"/>
    </source>
</evidence>
<gene>
    <name evidence="7" type="ORF">ACFP57_06975</name>
</gene>
<dbReference type="InterPro" id="IPR004358">
    <property type="entry name" value="Sig_transdc_His_kin-like_C"/>
</dbReference>
<dbReference type="InterPro" id="IPR036890">
    <property type="entry name" value="HATPase_C_sf"/>
</dbReference>
<dbReference type="PRINTS" id="PR00344">
    <property type="entry name" value="BCTRLSENSOR"/>
</dbReference>